<name>A0A379AJR9_ENTAG</name>
<dbReference type="PANTHER" id="PTHR43820:SF5">
    <property type="entry name" value="HIGH-AFFINITY BRANCHED-CHAIN AMINO ACID TRANSPORT ATP-BINDING PROTEIN"/>
    <property type="match status" value="1"/>
</dbReference>
<dbReference type="GO" id="GO:0015658">
    <property type="term" value="F:branched-chain amino acid transmembrane transporter activity"/>
    <property type="evidence" value="ECO:0007669"/>
    <property type="project" value="TreeGrafter"/>
</dbReference>
<gene>
    <name evidence="5" type="primary">livF_2</name>
    <name evidence="5" type="ORF">NCTC9381_03713</name>
</gene>
<dbReference type="Proteomes" id="UP000254640">
    <property type="component" value="Unassembled WGS sequence"/>
</dbReference>
<dbReference type="Pfam" id="PF00005">
    <property type="entry name" value="ABC_tran"/>
    <property type="match status" value="1"/>
</dbReference>
<reference evidence="5 6" key="1">
    <citation type="submission" date="2018-06" db="EMBL/GenBank/DDBJ databases">
        <authorList>
            <consortium name="Pathogen Informatics"/>
            <person name="Doyle S."/>
        </authorList>
    </citation>
    <scope>NUCLEOTIDE SEQUENCE [LARGE SCALE GENOMIC DNA]</scope>
    <source>
        <strain evidence="5 6">NCTC9381</strain>
    </source>
</reference>
<dbReference type="PANTHER" id="PTHR43820">
    <property type="entry name" value="HIGH-AFFINITY BRANCHED-CHAIN AMINO ACID TRANSPORT ATP-BINDING PROTEIN LIVF"/>
    <property type="match status" value="1"/>
</dbReference>
<accession>A0A379AJR9</accession>
<dbReference type="Gene3D" id="3.40.50.300">
    <property type="entry name" value="P-loop containing nucleotide triphosphate hydrolases"/>
    <property type="match status" value="1"/>
</dbReference>
<keyword evidence="3" id="KW-0029">Amino-acid transport</keyword>
<dbReference type="GO" id="GO:0005524">
    <property type="term" value="F:ATP binding"/>
    <property type="evidence" value="ECO:0007669"/>
    <property type="project" value="InterPro"/>
</dbReference>
<dbReference type="InterPro" id="IPR052156">
    <property type="entry name" value="BCAA_Transport_ATP-bd_LivF"/>
</dbReference>
<dbReference type="InterPro" id="IPR027417">
    <property type="entry name" value="P-loop_NTPase"/>
</dbReference>
<comment type="similarity">
    <text evidence="1">Belongs to the ABC transporter superfamily.</text>
</comment>
<evidence type="ECO:0000259" key="4">
    <source>
        <dbReference type="PROSITE" id="PS50893"/>
    </source>
</evidence>
<dbReference type="InterPro" id="IPR003439">
    <property type="entry name" value="ABC_transporter-like_ATP-bd"/>
</dbReference>
<evidence type="ECO:0000313" key="5">
    <source>
        <dbReference type="EMBL" id="SUB17782.1"/>
    </source>
</evidence>
<proteinExistence type="inferred from homology"/>
<evidence type="ECO:0000256" key="3">
    <source>
        <dbReference type="ARBA" id="ARBA00022970"/>
    </source>
</evidence>
<evidence type="ECO:0000256" key="2">
    <source>
        <dbReference type="ARBA" id="ARBA00022448"/>
    </source>
</evidence>
<evidence type="ECO:0000313" key="6">
    <source>
        <dbReference type="Proteomes" id="UP000254640"/>
    </source>
</evidence>
<dbReference type="STRING" id="549.BEE12_12750"/>
<dbReference type="EMBL" id="UGSO01000001">
    <property type="protein sequence ID" value="SUB17782.1"/>
    <property type="molecule type" value="Genomic_DNA"/>
</dbReference>
<keyword evidence="6" id="KW-1185">Reference proteome</keyword>
<dbReference type="AlphaFoldDB" id="A0A379AJR9"/>
<dbReference type="GO" id="GO:0016887">
    <property type="term" value="F:ATP hydrolysis activity"/>
    <property type="evidence" value="ECO:0007669"/>
    <property type="project" value="InterPro"/>
</dbReference>
<dbReference type="SUPFAM" id="SSF52540">
    <property type="entry name" value="P-loop containing nucleoside triphosphate hydrolases"/>
    <property type="match status" value="1"/>
</dbReference>
<sequence length="178" mass="20461">MARRRKILLLQPAEQRAQMGIGYVPQGRHIFTQMSVEDNLLIALLAGASQRDRHRAIPEMVFDLFPALYSLRQQRSGDLPIDQQQQLALARALVLQPKLLILDEPTDGMSPWLEEEMGNLIRRLNLDYGLTILLLEQRLSLIRRVADYFLLLHRGRNVAQGSMEQLDDHTVDKWLTVA</sequence>
<dbReference type="PROSITE" id="PS50893">
    <property type="entry name" value="ABC_TRANSPORTER_2"/>
    <property type="match status" value="1"/>
</dbReference>
<feature type="domain" description="ABC transporter" evidence="4">
    <location>
        <begin position="2"/>
        <end position="178"/>
    </location>
</feature>
<keyword evidence="2" id="KW-0813">Transport</keyword>
<protein>
    <submittedName>
        <fullName evidence="5">LIV-I protein F</fullName>
    </submittedName>
</protein>
<organism evidence="5 6">
    <name type="scientific">Enterobacter agglomerans</name>
    <name type="common">Erwinia herbicola</name>
    <name type="synonym">Pantoea agglomerans</name>
    <dbReference type="NCBI Taxonomy" id="549"/>
    <lineage>
        <taxon>Bacteria</taxon>
        <taxon>Pseudomonadati</taxon>
        <taxon>Pseudomonadota</taxon>
        <taxon>Gammaproteobacteria</taxon>
        <taxon>Enterobacterales</taxon>
        <taxon>Erwiniaceae</taxon>
        <taxon>Pantoea</taxon>
        <taxon>Pantoea agglomerans group</taxon>
    </lineage>
</organism>
<dbReference type="GO" id="GO:0015807">
    <property type="term" value="P:L-amino acid transport"/>
    <property type="evidence" value="ECO:0007669"/>
    <property type="project" value="TreeGrafter"/>
</dbReference>
<evidence type="ECO:0000256" key="1">
    <source>
        <dbReference type="ARBA" id="ARBA00005417"/>
    </source>
</evidence>